<dbReference type="InterPro" id="IPR001387">
    <property type="entry name" value="Cro/C1-type_HTH"/>
</dbReference>
<dbReference type="Proteomes" id="UP001226389">
    <property type="component" value="Unassembled WGS sequence"/>
</dbReference>
<protein>
    <submittedName>
        <fullName evidence="2">Transcriptional regulator with XRE-family HTH domain</fullName>
    </submittedName>
</protein>
<organism evidence="2 3">
    <name type="scientific">Pseudarthrobacter defluvii</name>
    <dbReference type="NCBI Taxonomy" id="410837"/>
    <lineage>
        <taxon>Bacteria</taxon>
        <taxon>Bacillati</taxon>
        <taxon>Actinomycetota</taxon>
        <taxon>Actinomycetes</taxon>
        <taxon>Micrococcales</taxon>
        <taxon>Micrococcaceae</taxon>
        <taxon>Pseudarthrobacter</taxon>
    </lineage>
</organism>
<dbReference type="Gene3D" id="1.10.260.40">
    <property type="entry name" value="lambda repressor-like DNA-binding domains"/>
    <property type="match status" value="1"/>
</dbReference>
<accession>A0ABT9UI90</accession>
<dbReference type="EMBL" id="JAUSSY010000005">
    <property type="protein sequence ID" value="MDQ0118390.1"/>
    <property type="molecule type" value="Genomic_DNA"/>
</dbReference>
<evidence type="ECO:0000313" key="2">
    <source>
        <dbReference type="EMBL" id="MDQ0118390.1"/>
    </source>
</evidence>
<dbReference type="InterPro" id="IPR010982">
    <property type="entry name" value="Lambda_DNA-bd_dom_sf"/>
</dbReference>
<sequence>MKAIQDARELGEQVKRHRLHARLSQETLARNIGVGRSTIIDLEQGRNVSIRTALKVLAQLGAGVSITGTPAEPELYWTAESAARQMRRELRNGDPDFAMRILSMAASYFDELNPAGRRRFLRARPTSTGRKRWDTLLARTFAYKCHQYGLQEPDWTTTPPLESKWYATPRKHVSPAWKLRMVERTPVEFAEANIAFDPANLAAA</sequence>
<dbReference type="CDD" id="cd00093">
    <property type="entry name" value="HTH_XRE"/>
    <property type="match status" value="1"/>
</dbReference>
<dbReference type="PROSITE" id="PS50943">
    <property type="entry name" value="HTH_CROC1"/>
    <property type="match status" value="1"/>
</dbReference>
<comment type="caution">
    <text evidence="2">The sequence shown here is derived from an EMBL/GenBank/DDBJ whole genome shotgun (WGS) entry which is preliminary data.</text>
</comment>
<evidence type="ECO:0000313" key="3">
    <source>
        <dbReference type="Proteomes" id="UP001226389"/>
    </source>
</evidence>
<feature type="domain" description="HTH cro/C1-type" evidence="1">
    <location>
        <begin position="14"/>
        <end position="61"/>
    </location>
</feature>
<proteinExistence type="predicted"/>
<keyword evidence="3" id="KW-1185">Reference proteome</keyword>
<dbReference type="Pfam" id="PF13560">
    <property type="entry name" value="HTH_31"/>
    <property type="match status" value="1"/>
</dbReference>
<dbReference type="SUPFAM" id="SSF47413">
    <property type="entry name" value="lambda repressor-like DNA-binding domains"/>
    <property type="match status" value="1"/>
</dbReference>
<name>A0ABT9UI90_9MICC</name>
<dbReference type="SMART" id="SM00530">
    <property type="entry name" value="HTH_XRE"/>
    <property type="match status" value="1"/>
</dbReference>
<dbReference type="RefSeq" id="WP_307489372.1">
    <property type="nucleotide sequence ID" value="NZ_JAUSSY010000005.1"/>
</dbReference>
<gene>
    <name evidence="2" type="ORF">J2T22_001568</name>
</gene>
<evidence type="ECO:0000259" key="1">
    <source>
        <dbReference type="PROSITE" id="PS50943"/>
    </source>
</evidence>
<reference evidence="2 3" key="1">
    <citation type="submission" date="2023-07" db="EMBL/GenBank/DDBJ databases">
        <title>Sorghum-associated microbial communities from plants grown in Nebraska, USA.</title>
        <authorList>
            <person name="Schachtman D."/>
        </authorList>
    </citation>
    <scope>NUCLEOTIDE SEQUENCE [LARGE SCALE GENOMIC DNA]</scope>
    <source>
        <strain evidence="2 3">DS994</strain>
    </source>
</reference>